<feature type="domain" description="VWFA" evidence="3">
    <location>
        <begin position="87"/>
        <end position="277"/>
    </location>
</feature>
<protein>
    <submittedName>
        <fullName evidence="4">TPR domain protein in aerotolerance operon</fullName>
    </submittedName>
</protein>
<gene>
    <name evidence="4" type="ORF">MNB_SM-4-1712</name>
</gene>
<dbReference type="Gene3D" id="1.25.40.10">
    <property type="entry name" value="Tetratricopeptide repeat domain"/>
    <property type="match status" value="1"/>
</dbReference>
<feature type="compositionally biased region" description="Basic and acidic residues" evidence="1">
    <location>
        <begin position="465"/>
        <end position="551"/>
    </location>
</feature>
<feature type="transmembrane region" description="Helical" evidence="2">
    <location>
        <begin position="294"/>
        <end position="316"/>
    </location>
</feature>
<evidence type="ECO:0000256" key="1">
    <source>
        <dbReference type="SAM" id="MobiDB-lite"/>
    </source>
</evidence>
<feature type="transmembrane region" description="Helical" evidence="2">
    <location>
        <begin position="7"/>
        <end position="25"/>
    </location>
</feature>
<dbReference type="InterPro" id="IPR011990">
    <property type="entry name" value="TPR-like_helical_dom_sf"/>
</dbReference>
<sequence length="607" mass="69434">MSFLHPEFLYYILVPMLIFFALLLSKKSVQETYFSSEVMDKLRVTVNTLTLHVRNWLFLGVGVLILIALSGPIIDEGTVEVKAKSADIMIALDISDSMLAEDVYPNRLKLAQKKALELLKLAPTERIGVIGFAKNSYLVSPLSFDSNAVAFLLRELRTDSITEKGTNFLSMLNVVDKSIKKESKKYLLILSDGGDKEDFSQEIRFANEKNIVVFVLALGTTKGAPIKRVDGSFLKQNGKILISKLNKNISTLATQTGGVYITSVNSNADIKAMLREIEAKSEKKELKSQEIQRYIPLFYFPLGLALFLLLIATSSFGKNSKTNIATGLMVAFTFALTQDVEAGVTDFMLLDKAKEAYERQDYEKAESLYEKYSKKSQSAEVDYNIANTLYKQKKYKKAQELYEKIHFDEAQKQAKNYANLGNSYVKSETEEGLQKAAEAFEKSLEIEENKDVRDNLKAVKKAIKEEEKKKEKEQNKDKDKNKKDNKEKSDKDKKKDESESKDKDSQDDKKSDEKSDKKSDKKSEDKKKEQEKSQDKKNEEQKKKEKTKELENNTTSQQQSQLKDKKNVMSDEEEKKWLKKLSKEQSTFLYKLNDDNKFEDNTDEKPW</sequence>
<dbReference type="InterPro" id="IPR036465">
    <property type="entry name" value="vWFA_dom_sf"/>
</dbReference>
<accession>A0A1W1BLZ7</accession>
<dbReference type="PANTHER" id="PTHR22550:SF14">
    <property type="entry name" value="VWFA DOMAIN-CONTAINING PROTEIN"/>
    <property type="match status" value="1"/>
</dbReference>
<dbReference type="SUPFAM" id="SSF53300">
    <property type="entry name" value="vWA-like"/>
    <property type="match status" value="1"/>
</dbReference>
<proteinExistence type="predicted"/>
<keyword evidence="2" id="KW-0472">Membrane</keyword>
<evidence type="ECO:0000256" key="2">
    <source>
        <dbReference type="SAM" id="Phobius"/>
    </source>
</evidence>
<dbReference type="InterPro" id="IPR002035">
    <property type="entry name" value="VWF_A"/>
</dbReference>
<dbReference type="SMART" id="SM00327">
    <property type="entry name" value="VWA"/>
    <property type="match status" value="1"/>
</dbReference>
<dbReference type="InterPro" id="IPR050768">
    <property type="entry name" value="UPF0353/GerABKA_families"/>
</dbReference>
<keyword evidence="2" id="KW-1133">Transmembrane helix</keyword>
<dbReference type="PROSITE" id="PS50234">
    <property type="entry name" value="VWFA"/>
    <property type="match status" value="1"/>
</dbReference>
<dbReference type="EMBL" id="FPHF01000028">
    <property type="protein sequence ID" value="SFV54590.1"/>
    <property type="molecule type" value="Genomic_DNA"/>
</dbReference>
<feature type="transmembrane region" description="Helical" evidence="2">
    <location>
        <begin position="56"/>
        <end position="74"/>
    </location>
</feature>
<evidence type="ECO:0000313" key="4">
    <source>
        <dbReference type="EMBL" id="SFV54590.1"/>
    </source>
</evidence>
<reference evidence="4" key="1">
    <citation type="submission" date="2016-10" db="EMBL/GenBank/DDBJ databases">
        <authorList>
            <person name="de Groot N.N."/>
        </authorList>
    </citation>
    <scope>NUCLEOTIDE SEQUENCE</scope>
</reference>
<dbReference type="PANTHER" id="PTHR22550">
    <property type="entry name" value="SPORE GERMINATION PROTEIN"/>
    <property type="match status" value="1"/>
</dbReference>
<feature type="compositionally biased region" description="Basic and acidic residues" evidence="1">
    <location>
        <begin position="592"/>
        <end position="607"/>
    </location>
</feature>
<keyword evidence="2" id="KW-0812">Transmembrane</keyword>
<feature type="compositionally biased region" description="Basic and acidic residues" evidence="1">
    <location>
        <begin position="562"/>
        <end position="576"/>
    </location>
</feature>
<feature type="compositionally biased region" description="Polar residues" evidence="1">
    <location>
        <begin position="552"/>
        <end position="561"/>
    </location>
</feature>
<organism evidence="4">
    <name type="scientific">hydrothermal vent metagenome</name>
    <dbReference type="NCBI Taxonomy" id="652676"/>
    <lineage>
        <taxon>unclassified sequences</taxon>
        <taxon>metagenomes</taxon>
        <taxon>ecological metagenomes</taxon>
    </lineage>
</organism>
<dbReference type="Gene3D" id="3.40.50.410">
    <property type="entry name" value="von Willebrand factor, type A domain"/>
    <property type="match status" value="1"/>
</dbReference>
<name>A0A1W1BLZ7_9ZZZZ</name>
<dbReference type="SUPFAM" id="SSF48452">
    <property type="entry name" value="TPR-like"/>
    <property type="match status" value="1"/>
</dbReference>
<evidence type="ECO:0000259" key="3">
    <source>
        <dbReference type="PROSITE" id="PS50234"/>
    </source>
</evidence>
<dbReference type="AlphaFoldDB" id="A0A1W1BLZ7"/>
<dbReference type="Pfam" id="PF13519">
    <property type="entry name" value="VWA_2"/>
    <property type="match status" value="1"/>
</dbReference>
<feature type="region of interest" description="Disordered" evidence="1">
    <location>
        <begin position="465"/>
        <end position="607"/>
    </location>
</feature>